<feature type="compositionally biased region" description="Acidic residues" evidence="2">
    <location>
        <begin position="731"/>
        <end position="746"/>
    </location>
</feature>
<comment type="subcellular location">
    <subcellularLocation>
        <location evidence="1">Nucleus</location>
        <location evidence="1">Nucleolus</location>
    </subcellularLocation>
</comment>
<evidence type="ECO:0000259" key="4">
    <source>
        <dbReference type="Pfam" id="PF17405"/>
    </source>
</evidence>
<dbReference type="Pfam" id="PF17405">
    <property type="entry name" value="Nrap_D4"/>
    <property type="match status" value="1"/>
</dbReference>
<feature type="domain" description="Nrap protein" evidence="6">
    <location>
        <begin position="549"/>
        <end position="669"/>
    </location>
</feature>
<dbReference type="GO" id="GO:0032545">
    <property type="term" value="C:CURI complex"/>
    <property type="evidence" value="ECO:0007669"/>
    <property type="project" value="TreeGrafter"/>
</dbReference>
<proteinExistence type="inferred from homology"/>
<feature type="compositionally biased region" description="Acidic residues" evidence="2">
    <location>
        <begin position="694"/>
        <end position="724"/>
    </location>
</feature>
<dbReference type="Proteomes" id="UP000614601">
    <property type="component" value="Unassembled WGS sequence"/>
</dbReference>
<dbReference type="OrthoDB" id="10251401at2759"/>
<dbReference type="GO" id="GO:0034456">
    <property type="term" value="C:UTP-C complex"/>
    <property type="evidence" value="ECO:0007669"/>
    <property type="project" value="TreeGrafter"/>
</dbReference>
<dbReference type="Pfam" id="PF17406">
    <property type="entry name" value="Nrap_D5"/>
    <property type="match status" value="1"/>
</dbReference>
<keyword evidence="8" id="KW-1185">Reference proteome</keyword>
<feature type="domain" description="Nrap protein" evidence="5">
    <location>
        <begin position="386"/>
        <end position="543"/>
    </location>
</feature>
<dbReference type="GO" id="GO:0006409">
    <property type="term" value="P:tRNA export from nucleus"/>
    <property type="evidence" value="ECO:0007669"/>
    <property type="project" value="TreeGrafter"/>
</dbReference>
<evidence type="ECO:0000256" key="2">
    <source>
        <dbReference type="SAM" id="MobiDB-lite"/>
    </source>
</evidence>
<evidence type="ECO:0000313" key="8">
    <source>
        <dbReference type="Proteomes" id="UP000614601"/>
    </source>
</evidence>
<dbReference type="PANTHER" id="PTHR17972:SF0">
    <property type="entry name" value="NUCLEOLAR PROTEIN 6"/>
    <property type="match status" value="1"/>
</dbReference>
<dbReference type="GO" id="GO:0032040">
    <property type="term" value="C:small-subunit processome"/>
    <property type="evidence" value="ECO:0007669"/>
    <property type="project" value="TreeGrafter"/>
</dbReference>
<feature type="domain" description="Nrap protein" evidence="3">
    <location>
        <begin position="15"/>
        <end position="152"/>
    </location>
</feature>
<protein>
    <recommendedName>
        <fullName evidence="1">Nucleolar protein 6</fullName>
    </recommendedName>
</protein>
<dbReference type="InterPro" id="IPR035371">
    <property type="entry name" value="Nrap_D6"/>
</dbReference>
<comment type="caution">
    <text evidence="7">The sequence shown here is derived from an EMBL/GenBank/DDBJ whole genome shotgun (WGS) entry which is preliminary data.</text>
</comment>
<dbReference type="EMBL" id="CAJFDH010000002">
    <property type="protein sequence ID" value="CAD5209795.1"/>
    <property type="molecule type" value="Genomic_DNA"/>
</dbReference>
<dbReference type="Pfam" id="PF17407">
    <property type="entry name" value="Nrap_D6"/>
    <property type="match status" value="1"/>
</dbReference>
<feature type="domain" description="Nrap protein" evidence="4">
    <location>
        <begin position="209"/>
        <end position="361"/>
    </location>
</feature>
<dbReference type="GO" id="GO:0003723">
    <property type="term" value="F:RNA binding"/>
    <property type="evidence" value="ECO:0007669"/>
    <property type="project" value="UniProtKB-KW"/>
</dbReference>
<dbReference type="InterPro" id="IPR035369">
    <property type="entry name" value="Nrap_D4"/>
</dbReference>
<dbReference type="InterPro" id="IPR035368">
    <property type="entry name" value="Nrap_D3"/>
</dbReference>
<reference evidence="7" key="1">
    <citation type="submission" date="2020-09" db="EMBL/GenBank/DDBJ databases">
        <authorList>
            <person name="Kikuchi T."/>
        </authorList>
    </citation>
    <scope>NUCLEOTIDE SEQUENCE</scope>
    <source>
        <strain evidence="7">SH1</strain>
    </source>
</reference>
<keyword evidence="1" id="KW-0694">RNA-binding</keyword>
<dbReference type="InterPro" id="IPR005554">
    <property type="entry name" value="NOL6/Upt22"/>
</dbReference>
<name>A0A811K1W7_9BILA</name>
<gene>
    <name evidence="7" type="ORF">BOKJ2_LOCUS2866</name>
</gene>
<feature type="region of interest" description="Disordered" evidence="2">
    <location>
        <begin position="671"/>
        <end position="746"/>
    </location>
</feature>
<dbReference type="AlphaFoldDB" id="A0A811K1W7"/>
<dbReference type="PANTHER" id="PTHR17972">
    <property type="entry name" value="NUCLEOLAR RNA-ASSOCIATED PROTEIN"/>
    <property type="match status" value="1"/>
</dbReference>
<feature type="compositionally biased region" description="Basic residues" evidence="2">
    <location>
        <begin position="676"/>
        <end position="688"/>
    </location>
</feature>
<evidence type="ECO:0000256" key="1">
    <source>
        <dbReference type="RuleBase" id="RU364032"/>
    </source>
</evidence>
<evidence type="ECO:0000259" key="3">
    <source>
        <dbReference type="Pfam" id="PF17404"/>
    </source>
</evidence>
<evidence type="ECO:0000259" key="5">
    <source>
        <dbReference type="Pfam" id="PF17406"/>
    </source>
</evidence>
<accession>A0A811K1W7</accession>
<organism evidence="7 8">
    <name type="scientific">Bursaphelenchus okinawaensis</name>
    <dbReference type="NCBI Taxonomy" id="465554"/>
    <lineage>
        <taxon>Eukaryota</taxon>
        <taxon>Metazoa</taxon>
        <taxon>Ecdysozoa</taxon>
        <taxon>Nematoda</taxon>
        <taxon>Chromadorea</taxon>
        <taxon>Rhabditida</taxon>
        <taxon>Tylenchina</taxon>
        <taxon>Tylenchomorpha</taxon>
        <taxon>Aphelenchoidea</taxon>
        <taxon>Aphelenchoididae</taxon>
        <taxon>Bursaphelenchus</taxon>
    </lineage>
</organism>
<evidence type="ECO:0000259" key="6">
    <source>
        <dbReference type="Pfam" id="PF17407"/>
    </source>
</evidence>
<sequence length="746" mass="85210">MEELSILGENPEVFLQYDDLYSLNIGADYLSEFGVLIAKSKKKAKSKTDLEKIFAQTLQEMTYKLIGNNRVTKLDVFLTRNEDQLESEDNVRKYVVALSLGEDWADPLFRGPQSNTPEGKEFRSQFGDLSEIRKYADNSLCETVEWVKMNKNAYPEENEDILKSIPQRWLEFIVYKKLMVPEGSLSSVIKKPRQWTSLIPKSQLPPSFVHSAFAKLGKMFREVKDLPLAIVGVNCVSGHYRNTEPLQYCAAPKIVGSASKSAMKKLSTDENASILPLQQVVEVYTSLERNGKWGKVPTQIEAYKTLYYDTLSKELTKQFKCLTVPQKDRIIIKIDGVVFSMRVVHDEELEKQRIENENPQKVPESFTKHAHLAITAQKLHSISQKFSAFGEGVQLAKRFVAGAKLSNHFDPLAIELMVAYAFLNTKGRDEGNVKAMTPFSGFLQFLKLIATHNFVEQPLIIDMNENFLEETKTELIEQFKKRRPVLPPIVLITPEDKSGVRLMAKKTEPFAAKRLVELARRKWTELVERLAEGKHCDLRVFFTTKASIYDLKIQISSKRRTFYQVQKQLQQSTRDKVTKKCVLMVPVLEFDVTKRLLAKFETNFGSKVMFFYDEFETDKIFAALRPNFKAENVQLTLTNCPLKKKNLFTNETEVNLKALAEDLMILGQGTEEKAKKSTKKDSKKTKKMKKEEVKDEEDENEQEGSADEGDNDDSDEVNEEDSDDNDRPDSGNDDAADSDGEEEESD</sequence>
<dbReference type="GO" id="GO:0006364">
    <property type="term" value="P:rRNA processing"/>
    <property type="evidence" value="ECO:0007669"/>
    <property type="project" value="TreeGrafter"/>
</dbReference>
<dbReference type="EMBL" id="CAJFCW020000002">
    <property type="protein sequence ID" value="CAG9090077.1"/>
    <property type="molecule type" value="Genomic_DNA"/>
</dbReference>
<evidence type="ECO:0000313" key="7">
    <source>
        <dbReference type="EMBL" id="CAD5209795.1"/>
    </source>
</evidence>
<dbReference type="Proteomes" id="UP000783686">
    <property type="component" value="Unassembled WGS sequence"/>
</dbReference>
<comment type="similarity">
    <text evidence="1">Belongs to the NRAP family.</text>
</comment>
<dbReference type="Pfam" id="PF17404">
    <property type="entry name" value="Nrap_D3"/>
    <property type="match status" value="1"/>
</dbReference>
<dbReference type="InterPro" id="IPR035370">
    <property type="entry name" value="Nrap_D5"/>
</dbReference>
<keyword evidence="1" id="KW-0539">Nucleus</keyword>